<evidence type="ECO:0000256" key="2">
    <source>
        <dbReference type="ARBA" id="ARBA00023125"/>
    </source>
</evidence>
<keyword evidence="1" id="KW-0805">Transcription regulation</keyword>
<dbReference type="InterPro" id="IPR018060">
    <property type="entry name" value="HTH_AraC"/>
</dbReference>
<accession>A0A9X3ZJZ9</accession>
<dbReference type="AlphaFoldDB" id="A0A9X3ZJZ9"/>
<dbReference type="InterPro" id="IPR009057">
    <property type="entry name" value="Homeodomain-like_sf"/>
</dbReference>
<dbReference type="Proteomes" id="UP001151234">
    <property type="component" value="Unassembled WGS sequence"/>
</dbReference>
<dbReference type="PANTHER" id="PTHR46796:SF7">
    <property type="entry name" value="ARAC FAMILY TRANSCRIPTIONAL REGULATOR"/>
    <property type="match status" value="1"/>
</dbReference>
<dbReference type="RefSeq" id="WP_267992947.1">
    <property type="nucleotide sequence ID" value="NZ_JAPJZI010000001.1"/>
</dbReference>
<organism evidence="5 6">
    <name type="scientific">Hoeflea prorocentri</name>
    <dbReference type="NCBI Taxonomy" id="1922333"/>
    <lineage>
        <taxon>Bacteria</taxon>
        <taxon>Pseudomonadati</taxon>
        <taxon>Pseudomonadota</taxon>
        <taxon>Alphaproteobacteria</taxon>
        <taxon>Hyphomicrobiales</taxon>
        <taxon>Rhizobiaceae</taxon>
        <taxon>Hoeflea</taxon>
    </lineage>
</organism>
<evidence type="ECO:0000313" key="6">
    <source>
        <dbReference type="Proteomes" id="UP001151234"/>
    </source>
</evidence>
<dbReference type="PANTHER" id="PTHR46796">
    <property type="entry name" value="HTH-TYPE TRANSCRIPTIONAL ACTIVATOR RHAS-RELATED"/>
    <property type="match status" value="1"/>
</dbReference>
<evidence type="ECO:0000313" key="5">
    <source>
        <dbReference type="EMBL" id="MDA5401140.1"/>
    </source>
</evidence>
<name>A0A9X3ZJZ9_9HYPH</name>
<dbReference type="Pfam" id="PF12833">
    <property type="entry name" value="HTH_18"/>
    <property type="match status" value="1"/>
</dbReference>
<sequence length="254" mass="28120">MSRYDRLSALMQHFQMSVEMAEPGTGNLIFYGGRSAKTPCAVEFWPSVRAAPSDIPMERRLIEARADWGGESNPLVAALPERLVMETSGDDNSALLLQMVVAEAHDARCGSASALNRLCEVLLIRLLRQQIERGATNPGLLAGLSNPRLSRALVVMHDKPGRNWRNGELAEIAGMSLSRFSEQFAEQVGETPQSYLRRWRMTLARQDIASGERVQSVARRLGYGSPEALSRAFNKHYGKAPVSVRRESRDLASP</sequence>
<reference evidence="5" key="1">
    <citation type="submission" date="2022-11" db="EMBL/GenBank/DDBJ databases">
        <title>Draft genome sequence of Hoeflea poritis E7-10 and Hoeflea prorocentri PM5-8, separated from scleractinian coral Porites lutea and marine dinoflagellate.</title>
        <authorList>
            <person name="Zhang G."/>
            <person name="Wei Q."/>
            <person name="Cai L."/>
        </authorList>
    </citation>
    <scope>NUCLEOTIDE SEQUENCE</scope>
    <source>
        <strain evidence="5">PM5-8</strain>
    </source>
</reference>
<dbReference type="InterPro" id="IPR032783">
    <property type="entry name" value="AraC_lig"/>
</dbReference>
<comment type="caution">
    <text evidence="5">The sequence shown here is derived from an EMBL/GenBank/DDBJ whole genome shotgun (WGS) entry which is preliminary data.</text>
</comment>
<dbReference type="GO" id="GO:0043565">
    <property type="term" value="F:sequence-specific DNA binding"/>
    <property type="evidence" value="ECO:0007669"/>
    <property type="project" value="InterPro"/>
</dbReference>
<evidence type="ECO:0000256" key="3">
    <source>
        <dbReference type="ARBA" id="ARBA00023163"/>
    </source>
</evidence>
<dbReference type="InterPro" id="IPR018062">
    <property type="entry name" value="HTH_AraC-typ_CS"/>
</dbReference>
<proteinExistence type="predicted"/>
<feature type="domain" description="HTH araC/xylS-type" evidence="4">
    <location>
        <begin position="150"/>
        <end position="247"/>
    </location>
</feature>
<dbReference type="SMART" id="SM00342">
    <property type="entry name" value="HTH_ARAC"/>
    <property type="match status" value="1"/>
</dbReference>
<keyword evidence="6" id="KW-1185">Reference proteome</keyword>
<keyword evidence="3" id="KW-0804">Transcription</keyword>
<protein>
    <submittedName>
        <fullName evidence="5">AraC family transcriptional regulator</fullName>
    </submittedName>
</protein>
<dbReference type="InterPro" id="IPR050204">
    <property type="entry name" value="AraC_XylS_family_regulators"/>
</dbReference>
<dbReference type="PROSITE" id="PS01124">
    <property type="entry name" value="HTH_ARAC_FAMILY_2"/>
    <property type="match status" value="1"/>
</dbReference>
<evidence type="ECO:0000256" key="1">
    <source>
        <dbReference type="ARBA" id="ARBA00023015"/>
    </source>
</evidence>
<dbReference type="Gene3D" id="1.10.10.60">
    <property type="entry name" value="Homeodomain-like"/>
    <property type="match status" value="2"/>
</dbReference>
<dbReference type="EMBL" id="JAPJZI010000001">
    <property type="protein sequence ID" value="MDA5401140.1"/>
    <property type="molecule type" value="Genomic_DNA"/>
</dbReference>
<dbReference type="Pfam" id="PF12852">
    <property type="entry name" value="Cupin_6"/>
    <property type="match status" value="1"/>
</dbReference>
<dbReference type="SUPFAM" id="SSF46689">
    <property type="entry name" value="Homeodomain-like"/>
    <property type="match status" value="2"/>
</dbReference>
<dbReference type="PROSITE" id="PS00041">
    <property type="entry name" value="HTH_ARAC_FAMILY_1"/>
    <property type="match status" value="1"/>
</dbReference>
<keyword evidence="2" id="KW-0238">DNA-binding</keyword>
<evidence type="ECO:0000259" key="4">
    <source>
        <dbReference type="PROSITE" id="PS01124"/>
    </source>
</evidence>
<gene>
    <name evidence="5" type="ORF">OQ273_21390</name>
</gene>
<dbReference type="GO" id="GO:0003700">
    <property type="term" value="F:DNA-binding transcription factor activity"/>
    <property type="evidence" value="ECO:0007669"/>
    <property type="project" value="InterPro"/>
</dbReference>